<reference evidence="1" key="1">
    <citation type="submission" date="2024-03" db="EMBL/GenBank/DDBJ databases">
        <title>WGS assembly of Saponaria officinalis var. Norfolk2.</title>
        <authorList>
            <person name="Jenkins J."/>
            <person name="Shu S."/>
            <person name="Grimwood J."/>
            <person name="Barry K."/>
            <person name="Goodstein D."/>
            <person name="Schmutz J."/>
            <person name="Leebens-Mack J."/>
            <person name="Osbourn A."/>
        </authorList>
    </citation>
    <scope>NUCLEOTIDE SEQUENCE [LARGE SCALE GENOMIC DNA]</scope>
    <source>
        <strain evidence="1">JIC</strain>
    </source>
</reference>
<dbReference type="AlphaFoldDB" id="A0AAW1MVQ2"/>
<name>A0AAW1MVQ2_SAPOF</name>
<sequence>MLVDLATPCRCLLCHRLSPCVLSPSSPPASIRHLRRVYTIIIFRFLRHFSLIFFFRSLLALPPCRSSRSYSLDFKLADDHNGDFLIRRPLYLLSFDLESLFYAVCGFGNEIWCCTPSLGRALSSTRTRGKGFSFT</sequence>
<dbReference type="Proteomes" id="UP001443914">
    <property type="component" value="Unassembled WGS sequence"/>
</dbReference>
<comment type="caution">
    <text evidence="1">The sequence shown here is derived from an EMBL/GenBank/DDBJ whole genome shotgun (WGS) entry which is preliminary data.</text>
</comment>
<organism evidence="1 2">
    <name type="scientific">Saponaria officinalis</name>
    <name type="common">Common soapwort</name>
    <name type="synonym">Lychnis saponaria</name>
    <dbReference type="NCBI Taxonomy" id="3572"/>
    <lineage>
        <taxon>Eukaryota</taxon>
        <taxon>Viridiplantae</taxon>
        <taxon>Streptophyta</taxon>
        <taxon>Embryophyta</taxon>
        <taxon>Tracheophyta</taxon>
        <taxon>Spermatophyta</taxon>
        <taxon>Magnoliopsida</taxon>
        <taxon>eudicotyledons</taxon>
        <taxon>Gunneridae</taxon>
        <taxon>Pentapetalae</taxon>
        <taxon>Caryophyllales</taxon>
        <taxon>Caryophyllaceae</taxon>
        <taxon>Caryophylleae</taxon>
        <taxon>Saponaria</taxon>
    </lineage>
</organism>
<keyword evidence="2" id="KW-1185">Reference proteome</keyword>
<evidence type="ECO:0000313" key="1">
    <source>
        <dbReference type="EMBL" id="KAK9750221.1"/>
    </source>
</evidence>
<protein>
    <submittedName>
        <fullName evidence="1">Uncharacterized protein</fullName>
    </submittedName>
</protein>
<accession>A0AAW1MVQ2</accession>
<gene>
    <name evidence="1" type="ORF">RND81_02G180700</name>
</gene>
<dbReference type="EMBL" id="JBDFQZ010000002">
    <property type="protein sequence ID" value="KAK9750221.1"/>
    <property type="molecule type" value="Genomic_DNA"/>
</dbReference>
<proteinExistence type="predicted"/>
<evidence type="ECO:0000313" key="2">
    <source>
        <dbReference type="Proteomes" id="UP001443914"/>
    </source>
</evidence>